<reference evidence="1" key="1">
    <citation type="submission" date="2016-10" db="EMBL/GenBank/DDBJ databases">
        <authorList>
            <person name="de Groot N.N."/>
        </authorList>
    </citation>
    <scope>NUCLEOTIDE SEQUENCE</scope>
</reference>
<dbReference type="EMBL" id="FPHP01000002">
    <property type="protein sequence ID" value="SFV74690.1"/>
    <property type="molecule type" value="Genomic_DNA"/>
</dbReference>
<keyword evidence="1" id="KW-0378">Hydrolase</keyword>
<protein>
    <submittedName>
        <fullName evidence="1">Predicted endonuclease distantly related to archaeal Holliday junction resolvase</fullName>
    </submittedName>
</protein>
<dbReference type="SUPFAM" id="SSF52980">
    <property type="entry name" value="Restriction endonuclease-like"/>
    <property type="match status" value="1"/>
</dbReference>
<dbReference type="InterPro" id="IPR003509">
    <property type="entry name" value="UPF0102_YraN-like"/>
</dbReference>
<accession>A0A1W1D2F1</accession>
<dbReference type="NCBIfam" id="NF009152">
    <property type="entry name" value="PRK12497.2-4"/>
    <property type="match status" value="1"/>
</dbReference>
<organism evidence="1">
    <name type="scientific">hydrothermal vent metagenome</name>
    <dbReference type="NCBI Taxonomy" id="652676"/>
    <lineage>
        <taxon>unclassified sequences</taxon>
        <taxon>metagenomes</taxon>
        <taxon>ecological metagenomes</taxon>
    </lineage>
</organism>
<dbReference type="AlphaFoldDB" id="A0A1W1D2F1"/>
<keyword evidence="1" id="KW-0255">Endonuclease</keyword>
<gene>
    <name evidence="1" type="ORF">MNB_SM-3-581</name>
</gene>
<dbReference type="InterPro" id="IPR011335">
    <property type="entry name" value="Restrct_endonuc-II-like"/>
</dbReference>
<dbReference type="InterPro" id="IPR011856">
    <property type="entry name" value="tRNA_endonuc-like_dom_sf"/>
</dbReference>
<dbReference type="PANTHER" id="PTHR34039:SF1">
    <property type="entry name" value="UPF0102 PROTEIN YRAN"/>
    <property type="match status" value="1"/>
</dbReference>
<proteinExistence type="inferred from homology"/>
<name>A0A1W1D2F1_9ZZZZ</name>
<dbReference type="Pfam" id="PF02021">
    <property type="entry name" value="UPF0102"/>
    <property type="match status" value="1"/>
</dbReference>
<dbReference type="PANTHER" id="PTHR34039">
    <property type="entry name" value="UPF0102 PROTEIN YRAN"/>
    <property type="match status" value="1"/>
</dbReference>
<dbReference type="HAMAP" id="MF_00048">
    <property type="entry name" value="UPF0102"/>
    <property type="match status" value="1"/>
</dbReference>
<dbReference type="Gene3D" id="3.40.1350.10">
    <property type="match status" value="1"/>
</dbReference>
<dbReference type="GO" id="GO:0003676">
    <property type="term" value="F:nucleic acid binding"/>
    <property type="evidence" value="ECO:0007669"/>
    <property type="project" value="InterPro"/>
</dbReference>
<keyword evidence="1" id="KW-0540">Nuclease</keyword>
<sequence>MSRAKGNKAEERACAFLEENGFFIIKRNFYSRFGEIDIIAKKSNLLYFIEVKSGEDYESAIYNITPSKLRKILKTGDVYLKKHHYQGDYQYDAIIVTPENIWHIENITL</sequence>
<evidence type="ECO:0000313" key="1">
    <source>
        <dbReference type="EMBL" id="SFV74690.1"/>
    </source>
</evidence>
<dbReference type="GO" id="GO:0004519">
    <property type="term" value="F:endonuclease activity"/>
    <property type="evidence" value="ECO:0007669"/>
    <property type="project" value="UniProtKB-KW"/>
</dbReference>